<dbReference type="RefSeq" id="XP_004352784.1">
    <property type="nucleotide sequence ID" value="XM_004352732.1"/>
</dbReference>
<sequence>MAISSKSVLVVFALCAVVCAVAGASPPQFPHAYKTGLAQLVEMLPGHNVTWRNGQALFNRQLQAAKLSGTTGGMALTNLDLFSQATRYVIDNRYCQKERLTQAYSDPLDLIKYTSYAGVASINGKSVQLWSYTQGNFVNINIYTTNDANHFPVRLFFLQSGAGVLIDYSSFSAGTSASDFQPPSTCSGGHPMGETEEIPSSPLQPIFDFLHATPVALN</sequence>
<evidence type="ECO:0000313" key="3">
    <source>
        <dbReference type="EMBL" id="ELR23256.1"/>
    </source>
</evidence>
<organism evidence="3 4">
    <name type="scientific">Acanthamoeba castellanii (strain ATCC 30010 / Neff)</name>
    <dbReference type="NCBI Taxonomy" id="1257118"/>
    <lineage>
        <taxon>Eukaryota</taxon>
        <taxon>Amoebozoa</taxon>
        <taxon>Discosea</taxon>
        <taxon>Longamoebia</taxon>
        <taxon>Centramoebida</taxon>
        <taxon>Acanthamoebidae</taxon>
        <taxon>Acanthamoeba</taxon>
    </lineage>
</organism>
<dbReference type="VEuPathDB" id="AmoebaDB:ACA1_068400"/>
<evidence type="ECO:0000313" key="4">
    <source>
        <dbReference type="Proteomes" id="UP000011083"/>
    </source>
</evidence>
<feature type="region of interest" description="Disordered" evidence="1">
    <location>
        <begin position="175"/>
        <end position="197"/>
    </location>
</feature>
<dbReference type="AlphaFoldDB" id="L8HFP8"/>
<feature type="compositionally biased region" description="Polar residues" evidence="1">
    <location>
        <begin position="175"/>
        <end position="187"/>
    </location>
</feature>
<feature type="signal peptide" evidence="2">
    <location>
        <begin position="1"/>
        <end position="24"/>
    </location>
</feature>
<keyword evidence="4" id="KW-1185">Reference proteome</keyword>
<accession>L8HFP8</accession>
<name>L8HFP8_ACACF</name>
<gene>
    <name evidence="3" type="ORF">ACA1_068400</name>
</gene>
<protein>
    <submittedName>
        <fullName evidence="3">Uncharacterized protein</fullName>
    </submittedName>
</protein>
<feature type="chain" id="PRO_5003991196" evidence="2">
    <location>
        <begin position="25"/>
        <end position="218"/>
    </location>
</feature>
<dbReference type="GeneID" id="14924229"/>
<dbReference type="EMBL" id="KB007857">
    <property type="protein sequence ID" value="ELR23256.1"/>
    <property type="molecule type" value="Genomic_DNA"/>
</dbReference>
<proteinExistence type="predicted"/>
<keyword evidence="2" id="KW-0732">Signal</keyword>
<dbReference type="Proteomes" id="UP000011083">
    <property type="component" value="Unassembled WGS sequence"/>
</dbReference>
<evidence type="ECO:0000256" key="1">
    <source>
        <dbReference type="SAM" id="MobiDB-lite"/>
    </source>
</evidence>
<reference evidence="3 4" key="1">
    <citation type="journal article" date="2013" name="Genome Biol.">
        <title>Genome of Acanthamoeba castellanii highlights extensive lateral gene transfer and early evolution of tyrosine kinase signaling.</title>
        <authorList>
            <person name="Clarke M."/>
            <person name="Lohan A.J."/>
            <person name="Liu B."/>
            <person name="Lagkouvardos I."/>
            <person name="Roy S."/>
            <person name="Zafar N."/>
            <person name="Bertelli C."/>
            <person name="Schilde C."/>
            <person name="Kianianmomeni A."/>
            <person name="Burglin T.R."/>
            <person name="Frech C."/>
            <person name="Turcotte B."/>
            <person name="Kopec K.O."/>
            <person name="Synnott J.M."/>
            <person name="Choo C."/>
            <person name="Paponov I."/>
            <person name="Finkler A."/>
            <person name="Soon Heng Tan C."/>
            <person name="Hutchins A.P."/>
            <person name="Weinmeier T."/>
            <person name="Rattei T."/>
            <person name="Chu J.S."/>
            <person name="Gimenez G."/>
            <person name="Irimia M."/>
            <person name="Rigden D.J."/>
            <person name="Fitzpatrick D.A."/>
            <person name="Lorenzo-Morales J."/>
            <person name="Bateman A."/>
            <person name="Chiu C.H."/>
            <person name="Tang P."/>
            <person name="Hegemann P."/>
            <person name="Fromm H."/>
            <person name="Raoult D."/>
            <person name="Greub G."/>
            <person name="Miranda-Saavedra D."/>
            <person name="Chen N."/>
            <person name="Nash P."/>
            <person name="Ginger M.L."/>
            <person name="Horn M."/>
            <person name="Schaap P."/>
            <person name="Caler L."/>
            <person name="Loftus B."/>
        </authorList>
    </citation>
    <scope>NUCLEOTIDE SEQUENCE [LARGE SCALE GENOMIC DNA]</scope>
    <source>
        <strain evidence="3 4">Neff</strain>
    </source>
</reference>
<dbReference type="KEGG" id="acan:ACA1_068400"/>
<evidence type="ECO:0000256" key="2">
    <source>
        <dbReference type="SAM" id="SignalP"/>
    </source>
</evidence>